<evidence type="ECO:0000256" key="3">
    <source>
        <dbReference type="ARBA" id="ARBA00022692"/>
    </source>
</evidence>
<organism evidence="11 12">
    <name type="scientific">Gigaspora margarita</name>
    <dbReference type="NCBI Taxonomy" id="4874"/>
    <lineage>
        <taxon>Eukaryota</taxon>
        <taxon>Fungi</taxon>
        <taxon>Fungi incertae sedis</taxon>
        <taxon>Mucoromycota</taxon>
        <taxon>Glomeromycotina</taxon>
        <taxon>Glomeromycetes</taxon>
        <taxon>Diversisporales</taxon>
        <taxon>Gigasporaceae</taxon>
        <taxon>Gigaspora</taxon>
    </lineage>
</organism>
<keyword evidence="2" id="KW-0813">Transport</keyword>
<dbReference type="GO" id="GO:0016020">
    <property type="term" value="C:membrane"/>
    <property type="evidence" value="ECO:0007669"/>
    <property type="project" value="UniProtKB-SubCell"/>
</dbReference>
<dbReference type="SUPFAM" id="SSF49344">
    <property type="entry name" value="CBD9-like"/>
    <property type="match status" value="1"/>
</dbReference>
<accession>A0A8H4A505</accession>
<dbReference type="CDD" id="cd08760">
    <property type="entry name" value="Cyt_b561_FRRS1_like"/>
    <property type="match status" value="1"/>
</dbReference>
<comment type="subcellular location">
    <subcellularLocation>
        <location evidence="1">Membrane</location>
    </subcellularLocation>
</comment>
<sequence>MKIHMINMKKRSIIMVFVVWVVLIQGVFSQVKKCNPANNYCLTVTIPNTANADDVATFEMTAPSTIGWIAMGIGDSMVGSYIVMAWPTTTNSVAISQRVAYRYSVPEVTNQQSDIKLLPSSGIKDDVFTVVFTRPLIVANSTISSATSEYVWALHTTARPSDDPSTMTITRHNDIGHITLTGTISNYDKYIIAHGLLMFFTWGIITPGAIFIARFTRNIIPRQWFPLHWGIMSFLAVPLVIIGLLLAIAAGVTFNSNNEHHVLGVIIFICFFLQLSLGWIHHHFFDPARKYIPWWTKLHWWFGRTLAVGSFYQISLGLAQYNVGKPLVTAYYVWIMIIIISYFSFSIYLWRKRTSEINKHGSSNVLYTGIRKQDDREQTEELISSSQYVT</sequence>
<dbReference type="InterPro" id="IPR005018">
    <property type="entry name" value="DOMON_domain"/>
</dbReference>
<feature type="transmembrane region" description="Helical" evidence="7">
    <location>
        <begin position="191"/>
        <end position="215"/>
    </location>
</feature>
<keyword evidence="4" id="KW-0249">Electron transport</keyword>
<feature type="transmembrane region" description="Helical" evidence="7">
    <location>
        <begin position="262"/>
        <end position="280"/>
    </location>
</feature>
<dbReference type="PANTHER" id="PTHR47797">
    <property type="entry name" value="DEHYDROGENASE, PUTATIVE (AFU_ORTHOLOGUE AFUA_8G05805)-RELATED"/>
    <property type="match status" value="1"/>
</dbReference>
<reference evidence="11 12" key="1">
    <citation type="journal article" date="2019" name="Environ. Microbiol.">
        <title>At the nexus of three kingdoms: the genome of the mycorrhizal fungus Gigaspora margarita provides insights into plant, endobacterial and fungal interactions.</title>
        <authorList>
            <person name="Venice F."/>
            <person name="Ghignone S."/>
            <person name="Salvioli di Fossalunga A."/>
            <person name="Amselem J."/>
            <person name="Novero M."/>
            <person name="Xianan X."/>
            <person name="Sedzielewska Toro K."/>
            <person name="Morin E."/>
            <person name="Lipzen A."/>
            <person name="Grigoriev I.V."/>
            <person name="Henrissat B."/>
            <person name="Martin F.M."/>
            <person name="Bonfante P."/>
        </authorList>
    </citation>
    <scope>NUCLEOTIDE SEQUENCE [LARGE SCALE GENOMIC DNA]</scope>
    <source>
        <strain evidence="11 12">BEG34</strain>
    </source>
</reference>
<dbReference type="PROSITE" id="PS50939">
    <property type="entry name" value="CYTOCHROME_B561"/>
    <property type="match status" value="1"/>
</dbReference>
<keyword evidence="12" id="KW-1185">Reference proteome</keyword>
<evidence type="ECO:0000313" key="12">
    <source>
        <dbReference type="Proteomes" id="UP000439903"/>
    </source>
</evidence>
<dbReference type="SMART" id="SM00665">
    <property type="entry name" value="B561"/>
    <property type="match status" value="1"/>
</dbReference>
<comment type="caution">
    <text evidence="11">The sequence shown here is derived from an EMBL/GenBank/DDBJ whole genome shotgun (WGS) entry which is preliminary data.</text>
</comment>
<dbReference type="OrthoDB" id="19261at2759"/>
<dbReference type="PROSITE" id="PS50836">
    <property type="entry name" value="DOMON"/>
    <property type="match status" value="1"/>
</dbReference>
<dbReference type="Gene3D" id="2.60.40.1210">
    <property type="entry name" value="Cellobiose dehydrogenase, cytochrome domain"/>
    <property type="match status" value="1"/>
</dbReference>
<dbReference type="CDD" id="cd09630">
    <property type="entry name" value="CDH_like_cytochrome"/>
    <property type="match status" value="1"/>
</dbReference>
<keyword evidence="3 7" id="KW-0812">Transmembrane</keyword>
<evidence type="ECO:0000256" key="7">
    <source>
        <dbReference type="SAM" id="Phobius"/>
    </source>
</evidence>
<keyword evidence="8" id="KW-0732">Signal</keyword>
<dbReference type="SMART" id="SM00664">
    <property type="entry name" value="DoH"/>
    <property type="match status" value="1"/>
</dbReference>
<evidence type="ECO:0000256" key="6">
    <source>
        <dbReference type="ARBA" id="ARBA00023136"/>
    </source>
</evidence>
<evidence type="ECO:0000256" key="4">
    <source>
        <dbReference type="ARBA" id="ARBA00022982"/>
    </source>
</evidence>
<dbReference type="PANTHER" id="PTHR47797:SF3">
    <property type="entry name" value="CYTOCHROME B561 DOMAIN-CONTAINING PROTEIN"/>
    <property type="match status" value="1"/>
</dbReference>
<evidence type="ECO:0000256" key="1">
    <source>
        <dbReference type="ARBA" id="ARBA00004370"/>
    </source>
</evidence>
<dbReference type="InterPro" id="IPR006593">
    <property type="entry name" value="Cyt_b561/ferric_Rdtase_TM"/>
</dbReference>
<dbReference type="Pfam" id="PF16010">
    <property type="entry name" value="CDH-cyt"/>
    <property type="match status" value="1"/>
</dbReference>
<proteinExistence type="predicted"/>
<dbReference type="InterPro" id="IPR015920">
    <property type="entry name" value="Cellobiose_DH-like_cyt"/>
</dbReference>
<feature type="transmembrane region" description="Helical" evidence="7">
    <location>
        <begin position="227"/>
        <end position="250"/>
    </location>
</feature>
<evidence type="ECO:0000256" key="2">
    <source>
        <dbReference type="ARBA" id="ARBA00022448"/>
    </source>
</evidence>
<evidence type="ECO:0000256" key="5">
    <source>
        <dbReference type="ARBA" id="ARBA00022989"/>
    </source>
</evidence>
<keyword evidence="5 7" id="KW-1133">Transmembrane helix</keyword>
<feature type="transmembrane region" description="Helical" evidence="7">
    <location>
        <begin position="331"/>
        <end position="350"/>
    </location>
</feature>
<protein>
    <submittedName>
        <fullName evidence="11">CBD9-like protein</fullName>
    </submittedName>
</protein>
<dbReference type="Proteomes" id="UP000439903">
    <property type="component" value="Unassembled WGS sequence"/>
</dbReference>
<evidence type="ECO:0000259" key="10">
    <source>
        <dbReference type="PROSITE" id="PS50939"/>
    </source>
</evidence>
<feature type="signal peptide" evidence="8">
    <location>
        <begin position="1"/>
        <end position="29"/>
    </location>
</feature>
<evidence type="ECO:0000313" key="11">
    <source>
        <dbReference type="EMBL" id="KAF0421305.1"/>
    </source>
</evidence>
<name>A0A8H4A505_GIGMA</name>
<evidence type="ECO:0000256" key="8">
    <source>
        <dbReference type="SAM" id="SignalP"/>
    </source>
</evidence>
<feature type="chain" id="PRO_5034135618" evidence="8">
    <location>
        <begin position="30"/>
        <end position="390"/>
    </location>
</feature>
<gene>
    <name evidence="11" type="ORF">F8M41_006793</name>
</gene>
<dbReference type="AlphaFoldDB" id="A0A8H4A505"/>
<dbReference type="Pfam" id="PF03188">
    <property type="entry name" value="Cytochrom_B561"/>
    <property type="match status" value="1"/>
</dbReference>
<keyword evidence="6 7" id="KW-0472">Membrane</keyword>
<feature type="domain" description="DOMON" evidence="9">
    <location>
        <begin position="38"/>
        <end position="155"/>
    </location>
</feature>
<dbReference type="EMBL" id="WTPW01001674">
    <property type="protein sequence ID" value="KAF0421305.1"/>
    <property type="molecule type" value="Genomic_DNA"/>
</dbReference>
<feature type="domain" description="Cytochrome b561" evidence="10">
    <location>
        <begin position="153"/>
        <end position="354"/>
    </location>
</feature>
<evidence type="ECO:0000259" key="9">
    <source>
        <dbReference type="PROSITE" id="PS50836"/>
    </source>
</evidence>